<dbReference type="EMBL" id="CM042041">
    <property type="protein sequence ID" value="KAI3712665.1"/>
    <property type="molecule type" value="Genomic_DNA"/>
</dbReference>
<name>A0ACB9ASP8_9ASTR</name>
<accession>A0ACB9ASP8</accession>
<dbReference type="Proteomes" id="UP001056120">
    <property type="component" value="Linkage Group LG24"/>
</dbReference>
<evidence type="ECO:0000313" key="1">
    <source>
        <dbReference type="EMBL" id="KAI3712665.1"/>
    </source>
</evidence>
<reference evidence="2" key="1">
    <citation type="journal article" date="2022" name="Mol. Ecol. Resour.">
        <title>The genomes of chicory, endive, great burdock and yacon provide insights into Asteraceae palaeo-polyploidization history and plant inulin production.</title>
        <authorList>
            <person name="Fan W."/>
            <person name="Wang S."/>
            <person name="Wang H."/>
            <person name="Wang A."/>
            <person name="Jiang F."/>
            <person name="Liu H."/>
            <person name="Zhao H."/>
            <person name="Xu D."/>
            <person name="Zhang Y."/>
        </authorList>
    </citation>
    <scope>NUCLEOTIDE SEQUENCE [LARGE SCALE GENOMIC DNA]</scope>
    <source>
        <strain evidence="2">cv. Yunnan</strain>
    </source>
</reference>
<organism evidence="1 2">
    <name type="scientific">Smallanthus sonchifolius</name>
    <dbReference type="NCBI Taxonomy" id="185202"/>
    <lineage>
        <taxon>Eukaryota</taxon>
        <taxon>Viridiplantae</taxon>
        <taxon>Streptophyta</taxon>
        <taxon>Embryophyta</taxon>
        <taxon>Tracheophyta</taxon>
        <taxon>Spermatophyta</taxon>
        <taxon>Magnoliopsida</taxon>
        <taxon>eudicotyledons</taxon>
        <taxon>Gunneridae</taxon>
        <taxon>Pentapetalae</taxon>
        <taxon>asterids</taxon>
        <taxon>campanulids</taxon>
        <taxon>Asterales</taxon>
        <taxon>Asteraceae</taxon>
        <taxon>Asteroideae</taxon>
        <taxon>Heliantheae alliance</taxon>
        <taxon>Millerieae</taxon>
        <taxon>Smallanthus</taxon>
    </lineage>
</organism>
<keyword evidence="2" id="KW-1185">Reference proteome</keyword>
<protein>
    <submittedName>
        <fullName evidence="1">Uncharacterized protein</fullName>
    </submittedName>
</protein>
<proteinExistence type="predicted"/>
<sequence>MEIENGSKEENKEGFSLPLESSSRGNRKETDAHDQDYNPNEDLDQEVTEAMKRKTSRPKFVTKPFSIIVQEGVGELSR</sequence>
<evidence type="ECO:0000313" key="2">
    <source>
        <dbReference type="Proteomes" id="UP001056120"/>
    </source>
</evidence>
<comment type="caution">
    <text evidence="1">The sequence shown here is derived from an EMBL/GenBank/DDBJ whole genome shotgun (WGS) entry which is preliminary data.</text>
</comment>
<gene>
    <name evidence="1" type="ORF">L1987_71227</name>
</gene>
<reference evidence="1 2" key="2">
    <citation type="journal article" date="2022" name="Mol. Ecol. Resour.">
        <title>The genomes of chicory, endive, great burdock and yacon provide insights into Asteraceae paleo-polyploidization history and plant inulin production.</title>
        <authorList>
            <person name="Fan W."/>
            <person name="Wang S."/>
            <person name="Wang H."/>
            <person name="Wang A."/>
            <person name="Jiang F."/>
            <person name="Liu H."/>
            <person name="Zhao H."/>
            <person name="Xu D."/>
            <person name="Zhang Y."/>
        </authorList>
    </citation>
    <scope>NUCLEOTIDE SEQUENCE [LARGE SCALE GENOMIC DNA]</scope>
    <source>
        <strain evidence="2">cv. Yunnan</strain>
        <tissue evidence="1">Leaves</tissue>
    </source>
</reference>